<name>A0A368KPJ4_9BACT</name>
<dbReference type="AlphaFoldDB" id="A0A368KPJ4"/>
<dbReference type="RefSeq" id="WP_114369753.1">
    <property type="nucleotide sequence ID" value="NZ_QPEX01000030.1"/>
</dbReference>
<evidence type="ECO:0000313" key="2">
    <source>
        <dbReference type="EMBL" id="RCS46484.1"/>
    </source>
</evidence>
<gene>
    <name evidence="2" type="ORF">DTL42_16130</name>
</gene>
<feature type="domain" description="PIN" evidence="1">
    <location>
        <begin position="3"/>
        <end position="136"/>
    </location>
</feature>
<accession>A0A368KPJ4</accession>
<evidence type="ECO:0000259" key="1">
    <source>
        <dbReference type="Pfam" id="PF01850"/>
    </source>
</evidence>
<dbReference type="SUPFAM" id="SSF88723">
    <property type="entry name" value="PIN domain-like"/>
    <property type="match status" value="1"/>
</dbReference>
<dbReference type="InterPro" id="IPR029060">
    <property type="entry name" value="PIN-like_dom_sf"/>
</dbReference>
<protein>
    <submittedName>
        <fullName evidence="2">PIN domain-containing protein</fullName>
    </submittedName>
</protein>
<reference evidence="2 3" key="1">
    <citation type="submission" date="2018-07" db="EMBL/GenBank/DDBJ databases">
        <title>Comparative genomes isolates from brazilian mangrove.</title>
        <authorList>
            <person name="De Araujo J.E."/>
            <person name="Taketani R.G."/>
            <person name="Silva M.C.P."/>
            <person name="Lourenco M.V."/>
            <person name="Oliveira V.M."/>
            <person name="Andreote F.D."/>
        </authorList>
    </citation>
    <scope>NUCLEOTIDE SEQUENCE [LARGE SCALE GENOMIC DNA]</scope>
    <source>
        <strain evidence="2 3">HEX PRIS-MGV</strain>
    </source>
</reference>
<dbReference type="Proteomes" id="UP000253562">
    <property type="component" value="Unassembled WGS sequence"/>
</dbReference>
<sequence>MKILVDTSILVRSSQVDSPVFSLVRDSVAKLPRLGFEGCLVPQVFYEYWVVATRPAAQNGLGLDAEQATFEMAQLASLFQLLKDERAIFEKWQELVTQYQVIGKQAHDTRLVAAMLRHGISHVLTLNPKDFQRYAEITVVTPEMLGQMAE</sequence>
<dbReference type="Pfam" id="PF01850">
    <property type="entry name" value="PIN"/>
    <property type="match status" value="1"/>
</dbReference>
<organism evidence="2 3">
    <name type="scientific">Bremerella cremea</name>
    <dbReference type="NCBI Taxonomy" id="1031537"/>
    <lineage>
        <taxon>Bacteria</taxon>
        <taxon>Pseudomonadati</taxon>
        <taxon>Planctomycetota</taxon>
        <taxon>Planctomycetia</taxon>
        <taxon>Pirellulales</taxon>
        <taxon>Pirellulaceae</taxon>
        <taxon>Bremerella</taxon>
    </lineage>
</organism>
<comment type="caution">
    <text evidence="2">The sequence shown here is derived from an EMBL/GenBank/DDBJ whole genome shotgun (WGS) entry which is preliminary data.</text>
</comment>
<dbReference type="Gene3D" id="3.40.50.1010">
    <property type="entry name" value="5'-nuclease"/>
    <property type="match status" value="1"/>
</dbReference>
<dbReference type="EMBL" id="QPEX01000030">
    <property type="protein sequence ID" value="RCS46484.1"/>
    <property type="molecule type" value="Genomic_DNA"/>
</dbReference>
<dbReference type="OrthoDB" id="291270at2"/>
<dbReference type="InterPro" id="IPR002716">
    <property type="entry name" value="PIN_dom"/>
</dbReference>
<proteinExistence type="predicted"/>
<evidence type="ECO:0000313" key="3">
    <source>
        <dbReference type="Proteomes" id="UP000253562"/>
    </source>
</evidence>